<protein>
    <submittedName>
        <fullName evidence="2">Uncharacterized protein</fullName>
    </submittedName>
</protein>
<dbReference type="Proteomes" id="UP000289340">
    <property type="component" value="Chromosome 1"/>
</dbReference>
<proteinExistence type="predicted"/>
<evidence type="ECO:0000313" key="3">
    <source>
        <dbReference type="Proteomes" id="UP000289340"/>
    </source>
</evidence>
<evidence type="ECO:0000313" key="2">
    <source>
        <dbReference type="EMBL" id="RZC30196.1"/>
    </source>
</evidence>
<feature type="non-terminal residue" evidence="2">
    <location>
        <position position="1"/>
    </location>
</feature>
<accession>A0A445M3R8</accession>
<sequence>YIGFSNGNMSVLMLDQEPWHVQVVLLNEHTESRTIKMEHHLSEGCIDMEIISTSSKHRQNYFILLGKSGHVYQYDDNLIERYPLQNQSKSTPSLPKEVVVKLPLADSSITTAKFISNNPNLFTSEDEMDKENESQDQLQKMTLRVERRDSY</sequence>
<name>A0A445M3R8_GLYSO</name>
<comment type="caution">
    <text evidence="2">The sequence shown here is derived from an EMBL/GenBank/DDBJ whole genome shotgun (WGS) entry which is preliminary data.</text>
</comment>
<dbReference type="AlphaFoldDB" id="A0A445M3R8"/>
<gene>
    <name evidence="2" type="ORF">D0Y65_001681</name>
</gene>
<keyword evidence="3" id="KW-1185">Reference proteome</keyword>
<reference evidence="2 3" key="1">
    <citation type="submission" date="2018-09" db="EMBL/GenBank/DDBJ databases">
        <title>A high-quality reference genome of wild soybean provides a powerful tool to mine soybean genomes.</title>
        <authorList>
            <person name="Xie M."/>
            <person name="Chung C.Y.L."/>
            <person name="Li M.-W."/>
            <person name="Wong F.-L."/>
            <person name="Chan T.-F."/>
            <person name="Lam H.-M."/>
        </authorList>
    </citation>
    <scope>NUCLEOTIDE SEQUENCE [LARGE SCALE GENOMIC DNA]</scope>
    <source>
        <strain evidence="3">cv. W05</strain>
        <tissue evidence="2">Hypocotyl of etiolated seedlings</tissue>
    </source>
</reference>
<feature type="region of interest" description="Disordered" evidence="1">
    <location>
        <begin position="123"/>
        <end position="151"/>
    </location>
</feature>
<organism evidence="2 3">
    <name type="scientific">Glycine soja</name>
    <name type="common">Wild soybean</name>
    <dbReference type="NCBI Taxonomy" id="3848"/>
    <lineage>
        <taxon>Eukaryota</taxon>
        <taxon>Viridiplantae</taxon>
        <taxon>Streptophyta</taxon>
        <taxon>Embryophyta</taxon>
        <taxon>Tracheophyta</taxon>
        <taxon>Spermatophyta</taxon>
        <taxon>Magnoliopsida</taxon>
        <taxon>eudicotyledons</taxon>
        <taxon>Gunneridae</taxon>
        <taxon>Pentapetalae</taxon>
        <taxon>rosids</taxon>
        <taxon>fabids</taxon>
        <taxon>Fabales</taxon>
        <taxon>Fabaceae</taxon>
        <taxon>Papilionoideae</taxon>
        <taxon>50 kb inversion clade</taxon>
        <taxon>NPAAA clade</taxon>
        <taxon>indigoferoid/millettioid clade</taxon>
        <taxon>Phaseoleae</taxon>
        <taxon>Glycine</taxon>
        <taxon>Glycine subgen. Soja</taxon>
    </lineage>
</organism>
<evidence type="ECO:0000256" key="1">
    <source>
        <dbReference type="SAM" id="MobiDB-lite"/>
    </source>
</evidence>
<dbReference type="EMBL" id="QZWG01000001">
    <property type="protein sequence ID" value="RZC30196.1"/>
    <property type="molecule type" value="Genomic_DNA"/>
</dbReference>